<gene>
    <name evidence="4" type="ORF">H735_28955</name>
</gene>
<dbReference type="PATRIC" id="fig|1229493.5.peg.5617"/>
<dbReference type="RefSeq" id="WP_005437703.1">
    <property type="nucleotide sequence ID" value="NZ_BAOH01000120.1"/>
</dbReference>
<dbReference type="GO" id="GO:0016747">
    <property type="term" value="F:acyltransferase activity, transferring groups other than amino-acyl groups"/>
    <property type="evidence" value="ECO:0007669"/>
    <property type="project" value="InterPro"/>
</dbReference>
<dbReference type="EMBL" id="JPRD01000073">
    <property type="protein sequence ID" value="KIF46460.1"/>
    <property type="molecule type" value="Genomic_DNA"/>
</dbReference>
<accession>A0A0C1YMQ0</accession>
<evidence type="ECO:0000313" key="5">
    <source>
        <dbReference type="Proteomes" id="UP000031586"/>
    </source>
</evidence>
<feature type="domain" description="N-acetyltransferase" evidence="3">
    <location>
        <begin position="1"/>
        <end position="165"/>
    </location>
</feature>
<dbReference type="PANTHER" id="PTHR43877:SF2">
    <property type="entry name" value="AMINOALKYLPHOSPHONATE N-ACETYLTRANSFERASE-RELATED"/>
    <property type="match status" value="1"/>
</dbReference>
<reference evidence="4 5" key="1">
    <citation type="submission" date="2014-07" db="EMBL/GenBank/DDBJ databases">
        <title>Unique and conserved regions in Vibrio harveyi and related species in comparison with the shrimp pathogen Vibrio harveyi CAIM 1792.</title>
        <authorList>
            <person name="Espinoza-Valles I."/>
            <person name="Vora G."/>
            <person name="Leekitcharoenphon P."/>
            <person name="Ussery D."/>
            <person name="Hoj L."/>
            <person name="Gomez-Gil B."/>
        </authorList>
    </citation>
    <scope>NUCLEOTIDE SEQUENCE [LARGE SCALE GENOMIC DNA]</scope>
    <source>
        <strain evidence="5">CAIM 1854 / LMG 25443</strain>
    </source>
</reference>
<name>A0A0C1YMQ0_9VIBR</name>
<evidence type="ECO:0000259" key="3">
    <source>
        <dbReference type="PROSITE" id="PS51186"/>
    </source>
</evidence>
<dbReference type="Proteomes" id="UP000031586">
    <property type="component" value="Unassembled WGS sequence"/>
</dbReference>
<keyword evidence="2" id="KW-0012">Acyltransferase</keyword>
<dbReference type="PANTHER" id="PTHR43877">
    <property type="entry name" value="AMINOALKYLPHOSPHONATE N-ACETYLTRANSFERASE-RELATED-RELATED"/>
    <property type="match status" value="1"/>
</dbReference>
<dbReference type="Gene3D" id="3.40.630.30">
    <property type="match status" value="1"/>
</dbReference>
<dbReference type="PROSITE" id="PS51186">
    <property type="entry name" value="GNAT"/>
    <property type="match status" value="1"/>
</dbReference>
<dbReference type="Pfam" id="PF00583">
    <property type="entry name" value="Acetyltransf_1"/>
    <property type="match status" value="1"/>
</dbReference>
<dbReference type="SUPFAM" id="SSF55729">
    <property type="entry name" value="Acyl-CoA N-acyltransferases (Nat)"/>
    <property type="match status" value="1"/>
</dbReference>
<dbReference type="InterPro" id="IPR000182">
    <property type="entry name" value="GNAT_dom"/>
</dbReference>
<dbReference type="InterPro" id="IPR050832">
    <property type="entry name" value="Bact_Acetyltransf"/>
</dbReference>
<comment type="caution">
    <text evidence="4">The sequence shown here is derived from an EMBL/GenBank/DDBJ whole genome shotgun (WGS) entry which is preliminary data.</text>
</comment>
<dbReference type="CDD" id="cd04301">
    <property type="entry name" value="NAT_SF"/>
    <property type="match status" value="1"/>
</dbReference>
<dbReference type="GeneID" id="47102514"/>
<keyword evidence="1 4" id="KW-0808">Transferase</keyword>
<dbReference type="AlphaFoldDB" id="A0A0C1YMQ0"/>
<proteinExistence type="predicted"/>
<dbReference type="InterPro" id="IPR016181">
    <property type="entry name" value="Acyl_CoA_acyltransferase"/>
</dbReference>
<protein>
    <submittedName>
        <fullName evidence="4">Histone acetyltransferase</fullName>
    </submittedName>
</protein>
<evidence type="ECO:0000256" key="1">
    <source>
        <dbReference type="ARBA" id="ARBA00022679"/>
    </source>
</evidence>
<sequence>MELRLAEYKDYERIAQLHVDSWKRHYRGMLSDGYLDSEAIDDKLLIWQTRLTNPPFNQHVVLAEEGGLLLGFVCVFGNHDFERGSFIEALHVDDSYRGRGIGKQLLLAVAEWQQQYFKDSGLYLEVISQNEPAIQFYQHIGGQECQERNWKAPGGGEVLEKVFRWSNAQSLVNGIEENVVYS</sequence>
<evidence type="ECO:0000313" key="4">
    <source>
        <dbReference type="EMBL" id="KIF46460.1"/>
    </source>
</evidence>
<evidence type="ECO:0000256" key="2">
    <source>
        <dbReference type="ARBA" id="ARBA00023315"/>
    </source>
</evidence>
<organism evidence="4 5">
    <name type="scientific">Vibrio owensii CAIM 1854 = LMG 25443</name>
    <dbReference type="NCBI Taxonomy" id="1229493"/>
    <lineage>
        <taxon>Bacteria</taxon>
        <taxon>Pseudomonadati</taxon>
        <taxon>Pseudomonadota</taxon>
        <taxon>Gammaproteobacteria</taxon>
        <taxon>Vibrionales</taxon>
        <taxon>Vibrionaceae</taxon>
        <taxon>Vibrio</taxon>
    </lineage>
</organism>